<dbReference type="PANTHER" id="PTHR34700:SF4">
    <property type="entry name" value="PHAGE-LIKE ELEMENT PBSX PROTEIN XKDP"/>
    <property type="match status" value="1"/>
</dbReference>
<feature type="domain" description="LysM" evidence="3">
    <location>
        <begin position="155"/>
        <end position="205"/>
    </location>
</feature>
<dbReference type="RefSeq" id="WP_131171942.1">
    <property type="nucleotide sequence ID" value="NZ_FXTL01000006.1"/>
</dbReference>
<dbReference type="SMART" id="SM00257">
    <property type="entry name" value="LysM"/>
    <property type="match status" value="2"/>
</dbReference>
<feature type="transmembrane region" description="Helical" evidence="2">
    <location>
        <begin position="374"/>
        <end position="393"/>
    </location>
</feature>
<name>A0A4Q9KL58_PROTD</name>
<evidence type="ECO:0000313" key="4">
    <source>
        <dbReference type="EMBL" id="TBT95104.1"/>
    </source>
</evidence>
<feature type="compositionally biased region" description="Polar residues" evidence="1">
    <location>
        <begin position="335"/>
        <end position="349"/>
    </location>
</feature>
<keyword evidence="2" id="KW-0812">Transmembrane</keyword>
<evidence type="ECO:0000313" key="5">
    <source>
        <dbReference type="Proteomes" id="UP000291933"/>
    </source>
</evidence>
<feature type="transmembrane region" description="Helical" evidence="2">
    <location>
        <begin position="58"/>
        <end position="83"/>
    </location>
</feature>
<keyword evidence="2" id="KW-1133">Transmembrane helix</keyword>
<keyword evidence="5" id="KW-1185">Reference proteome</keyword>
<feature type="transmembrane region" description="Helical" evidence="2">
    <location>
        <begin position="12"/>
        <end position="38"/>
    </location>
</feature>
<evidence type="ECO:0000256" key="1">
    <source>
        <dbReference type="SAM" id="MobiDB-lite"/>
    </source>
</evidence>
<dbReference type="CDD" id="cd00118">
    <property type="entry name" value="LysM"/>
    <property type="match status" value="2"/>
</dbReference>
<sequence>MTTQPRHPRLQGAAASLVIIGVLVGLPAVLLALGWGTLPGGAWWTWLTTPDDGRLTLTLLKAVGWIVWAVLVLLIAAEVTAFVRGVRAPRLPGFRWTQPGIQRLVTTAMLLFTAIPATVQVANATPAHATPRPVETTPRHAIALDKATANQASTRTHTVRAGDSLWSIAERYLGSGRRYPEIAALNTDLLNGHNDFLRAGWTLTLPAAENTTPPATGTVIVKPGDTLSGIARSHLGDETAWPTLYEASLGTVQPDGGRLTNPDLILPGWTITLPNPVITPAPAPQAPAPEAPASPSVEPVGAQPQRPDTDPAGPATAPSVRPEQPEVAAAPIPTTGASATSQGEASQPGAQPAPATASPETTATIGPVTLPTGLLPGLLGAGAILGGGLYLGLQRRRRAQFRARRPGRTIAPTPPDLVRVEHTIRQAAQAVPTVGAVDAALRLLGRSAPAVGVPGLRAVELLPGRLAVHLTTATHLMSPWLPAAGDTTGARWTLDTTGDLPAASGRAPYPLLVTIGRDAHGASWLINLEHLGTLHLTGNPNRARDFARYLAAELAVNPWSRETRVDCLGDWADVAALDPTRLRHHEPHRADGVVANLEREAQATIDRCDTHQVDAANGRVDDFGDDVWTSCLLLAGPETPGLDELLDLILTHPGGTGTAVIVSDDQTDARGVQASLTEHGRVVIADLGLELAAVGLTSDEARGCALLLAHADTLTDAPMPTDGEDGWHANCDAAGALRDDLVLPRGTDPDTLDEDADSLLPDADADLVAELPATVEDLQTLAPLVPVHVRTRVEASDDQLDADLAAWYDPDTDRPRIHLLGPVRATVGPGRSSEAAEKRPAFYAELAAYLALHPSGVTMDQVTDAFLSDDMQMRKHLSVLRTWFGTDPTTGQPYLPAAHHSPGGKTRGVGVYQLMGVLVDIDLFRRLRVRGEARASDGLGDLQAALTLVEGEPFTGLRNGGWRWLDEGTRHDHHLICAIVDVAHAVTLANLHHGDLPAARTAAEIGILAAPYEDTPHVDLAAVIAREGDPDAAQRLIDDQICNRAEDGEAPDDLPDRTDHLIRDRRWLTANGKVA</sequence>
<evidence type="ECO:0000259" key="3">
    <source>
        <dbReference type="PROSITE" id="PS51782"/>
    </source>
</evidence>
<dbReference type="InterPro" id="IPR052196">
    <property type="entry name" value="Bact_Kbp"/>
</dbReference>
<evidence type="ECO:0000256" key="2">
    <source>
        <dbReference type="SAM" id="Phobius"/>
    </source>
</evidence>
<feature type="region of interest" description="Disordered" evidence="1">
    <location>
        <begin position="277"/>
        <end position="365"/>
    </location>
</feature>
<dbReference type="AlphaFoldDB" id="A0A4Q9KL58"/>
<organism evidence="4 5">
    <name type="scientific">Propioniciclava tarda</name>
    <dbReference type="NCBI Taxonomy" id="433330"/>
    <lineage>
        <taxon>Bacteria</taxon>
        <taxon>Bacillati</taxon>
        <taxon>Actinomycetota</taxon>
        <taxon>Actinomycetes</taxon>
        <taxon>Propionibacteriales</taxon>
        <taxon>Propionibacteriaceae</taxon>
        <taxon>Propioniciclava</taxon>
    </lineage>
</organism>
<proteinExistence type="predicted"/>
<dbReference type="Pfam" id="PF01476">
    <property type="entry name" value="LysM"/>
    <property type="match status" value="2"/>
</dbReference>
<dbReference type="PROSITE" id="PS51782">
    <property type="entry name" value="LYSM"/>
    <property type="match status" value="2"/>
</dbReference>
<protein>
    <submittedName>
        <fullName evidence="4">LysM peptidoglycan-binding domain-containing protein</fullName>
    </submittedName>
</protein>
<dbReference type="InterPro" id="IPR018392">
    <property type="entry name" value="LysM"/>
</dbReference>
<dbReference type="InterPro" id="IPR036779">
    <property type="entry name" value="LysM_dom_sf"/>
</dbReference>
<gene>
    <name evidence="4" type="ORF">ET996_07550</name>
</gene>
<dbReference type="OrthoDB" id="8444614at2"/>
<feature type="compositionally biased region" description="Low complexity" evidence="1">
    <location>
        <begin position="352"/>
        <end position="365"/>
    </location>
</feature>
<feature type="domain" description="LysM" evidence="3">
    <location>
        <begin position="217"/>
        <end position="273"/>
    </location>
</feature>
<dbReference type="SUPFAM" id="SSF54106">
    <property type="entry name" value="LysM domain"/>
    <property type="match status" value="1"/>
</dbReference>
<comment type="caution">
    <text evidence="4">The sequence shown here is derived from an EMBL/GenBank/DDBJ whole genome shotgun (WGS) entry which is preliminary data.</text>
</comment>
<dbReference type="Gene3D" id="3.10.350.10">
    <property type="entry name" value="LysM domain"/>
    <property type="match status" value="2"/>
</dbReference>
<feature type="compositionally biased region" description="Pro residues" evidence="1">
    <location>
        <begin position="277"/>
        <end position="292"/>
    </location>
</feature>
<keyword evidence="2" id="KW-0472">Membrane</keyword>
<dbReference type="EMBL" id="SDMR01000007">
    <property type="protein sequence ID" value="TBT95104.1"/>
    <property type="molecule type" value="Genomic_DNA"/>
</dbReference>
<dbReference type="PANTHER" id="PTHR34700">
    <property type="entry name" value="POTASSIUM BINDING PROTEIN KBP"/>
    <property type="match status" value="1"/>
</dbReference>
<accession>A0A4Q9KL58</accession>
<reference evidence="4 5" key="1">
    <citation type="submission" date="2019-01" db="EMBL/GenBank/DDBJ databases">
        <title>Lactibacter flavus gen. nov., sp. nov., a novel bacterium of the family Propionibacteriaceae isolated from raw milk and dairy products.</title>
        <authorList>
            <person name="Huptas C."/>
            <person name="Wenning M."/>
            <person name="Breitenwieser F."/>
            <person name="Doll E."/>
            <person name="Von Neubeck M."/>
            <person name="Busse H.-J."/>
            <person name="Scherer S."/>
        </authorList>
    </citation>
    <scope>NUCLEOTIDE SEQUENCE [LARGE SCALE GENOMIC DNA]</scope>
    <source>
        <strain evidence="4 5">DSM 22130</strain>
    </source>
</reference>
<dbReference type="Proteomes" id="UP000291933">
    <property type="component" value="Unassembled WGS sequence"/>
</dbReference>